<gene>
    <name evidence="2" type="ORF">GPUH_LOCUS17749</name>
</gene>
<proteinExistence type="predicted"/>
<dbReference type="AlphaFoldDB" id="A0A183E9V8"/>
<feature type="signal peptide" evidence="1">
    <location>
        <begin position="1"/>
        <end position="22"/>
    </location>
</feature>
<sequence length="301" mass="32438">MADFLFRVAFFTGLLGFRAAVAHPELDAITLLSLAWCISGSVPSLGSFGSAPSLGSFGLVPSLGSSGARFDPIVDFSTWVTSLVFPGIIPSTFFFGRFPSLILPGLDKALFAPSRLGGAAHCIAESIGSRKSSNKQSLRCAFCSCACLVAISRYDAQPLFWRSRAAEPEEQCEPVENLQNGLVVPRAADFIMLRSGKARAAASVGSTPRTSLRSGHGSVGESDIVICSQRVQEMIQRLERVLLAFDMVKNRSEKDSKRAELLSSVVDRLRILGTDITRIAQECGYEKDALSSEDTCKFIAK</sequence>
<reference evidence="2 3" key="2">
    <citation type="submission" date="2018-11" db="EMBL/GenBank/DDBJ databases">
        <authorList>
            <consortium name="Pathogen Informatics"/>
        </authorList>
    </citation>
    <scope>NUCLEOTIDE SEQUENCE [LARGE SCALE GENOMIC DNA]</scope>
</reference>
<reference evidence="4" key="1">
    <citation type="submission" date="2016-06" db="UniProtKB">
        <authorList>
            <consortium name="WormBaseParasite"/>
        </authorList>
    </citation>
    <scope>IDENTIFICATION</scope>
</reference>
<evidence type="ECO:0000313" key="2">
    <source>
        <dbReference type="EMBL" id="VDN30381.1"/>
    </source>
</evidence>
<dbReference type="WBParaSite" id="GPUH_0001777201-mRNA-1">
    <property type="protein sequence ID" value="GPUH_0001777201-mRNA-1"/>
    <property type="gene ID" value="GPUH_0001777201"/>
</dbReference>
<evidence type="ECO:0000313" key="3">
    <source>
        <dbReference type="Proteomes" id="UP000271098"/>
    </source>
</evidence>
<protein>
    <submittedName>
        <fullName evidence="4">BAG domain-containing protein</fullName>
    </submittedName>
</protein>
<accession>A0A183E9V8</accession>
<name>A0A183E9V8_9BILA</name>
<dbReference type="OrthoDB" id="8880065at2759"/>
<evidence type="ECO:0000256" key="1">
    <source>
        <dbReference type="SAM" id="SignalP"/>
    </source>
</evidence>
<dbReference type="EMBL" id="UYRT01085635">
    <property type="protein sequence ID" value="VDN30381.1"/>
    <property type="molecule type" value="Genomic_DNA"/>
</dbReference>
<keyword evidence="1" id="KW-0732">Signal</keyword>
<dbReference type="Proteomes" id="UP000271098">
    <property type="component" value="Unassembled WGS sequence"/>
</dbReference>
<keyword evidence="3" id="KW-1185">Reference proteome</keyword>
<feature type="chain" id="PRO_5043139083" evidence="1">
    <location>
        <begin position="23"/>
        <end position="301"/>
    </location>
</feature>
<organism evidence="4">
    <name type="scientific">Gongylonema pulchrum</name>
    <dbReference type="NCBI Taxonomy" id="637853"/>
    <lineage>
        <taxon>Eukaryota</taxon>
        <taxon>Metazoa</taxon>
        <taxon>Ecdysozoa</taxon>
        <taxon>Nematoda</taxon>
        <taxon>Chromadorea</taxon>
        <taxon>Rhabditida</taxon>
        <taxon>Spirurina</taxon>
        <taxon>Spiruromorpha</taxon>
        <taxon>Spiruroidea</taxon>
        <taxon>Gongylonematidae</taxon>
        <taxon>Gongylonema</taxon>
    </lineage>
</organism>
<evidence type="ECO:0000313" key="4">
    <source>
        <dbReference type="WBParaSite" id="GPUH_0001777201-mRNA-1"/>
    </source>
</evidence>